<dbReference type="eggNOG" id="ENOG5030R43">
    <property type="taxonomic scope" value="Bacteria"/>
</dbReference>
<dbReference type="KEGG" id="sesp:BN6_00926"/>
<dbReference type="PATRIC" id="fig|1179773.3.peg.92"/>
<gene>
    <name evidence="3" type="ordered locus">BN6_00926</name>
</gene>
<keyword evidence="2" id="KW-0472">Membrane</keyword>
<sequence>MTETEEELRRMLGRQAGRVRSTLSGPAIRARASARRRPLRRFAPLISAAAVLAVVAVSLLLIPRGPGASEPGQVPTVGPTTTTSSTVSPTPESVTTKPEAPSSTVTTSRAEGPTRTTQTSQPGPTN</sequence>
<feature type="region of interest" description="Disordered" evidence="1">
    <location>
        <begin position="1"/>
        <end position="37"/>
    </location>
</feature>
<protein>
    <submittedName>
        <fullName evidence="3">Putative secreted protein</fullName>
    </submittedName>
</protein>
<proteinExistence type="predicted"/>
<evidence type="ECO:0000313" key="3">
    <source>
        <dbReference type="EMBL" id="CCH27426.1"/>
    </source>
</evidence>
<dbReference type="Proteomes" id="UP000006281">
    <property type="component" value="Chromosome"/>
</dbReference>
<evidence type="ECO:0000256" key="1">
    <source>
        <dbReference type="SAM" id="MobiDB-lite"/>
    </source>
</evidence>
<accession>K0JPR8</accession>
<feature type="compositionally biased region" description="Polar residues" evidence="1">
    <location>
        <begin position="101"/>
        <end position="126"/>
    </location>
</feature>
<keyword evidence="2" id="KW-0812">Transmembrane</keyword>
<dbReference type="STRING" id="1179773.BN6_00926"/>
<feature type="transmembrane region" description="Helical" evidence="2">
    <location>
        <begin position="42"/>
        <end position="62"/>
    </location>
</feature>
<keyword evidence="2" id="KW-1133">Transmembrane helix</keyword>
<dbReference type="RefSeq" id="WP_015097540.1">
    <property type="nucleotide sequence ID" value="NC_019673.1"/>
</dbReference>
<dbReference type="BioCyc" id="SESP1179773:BN6_RS00450-MONOMER"/>
<dbReference type="EMBL" id="HE804045">
    <property type="protein sequence ID" value="CCH27426.1"/>
    <property type="molecule type" value="Genomic_DNA"/>
</dbReference>
<keyword evidence="4" id="KW-1185">Reference proteome</keyword>
<name>K0JPR8_SACES</name>
<dbReference type="AlphaFoldDB" id="K0JPR8"/>
<evidence type="ECO:0000256" key="2">
    <source>
        <dbReference type="SAM" id="Phobius"/>
    </source>
</evidence>
<organism evidence="3 4">
    <name type="scientific">Saccharothrix espanaensis (strain ATCC 51144 / DSM 44229 / JCM 9112 / NBRC 15066 / NRRL 15764)</name>
    <dbReference type="NCBI Taxonomy" id="1179773"/>
    <lineage>
        <taxon>Bacteria</taxon>
        <taxon>Bacillati</taxon>
        <taxon>Actinomycetota</taxon>
        <taxon>Actinomycetes</taxon>
        <taxon>Pseudonocardiales</taxon>
        <taxon>Pseudonocardiaceae</taxon>
        <taxon>Saccharothrix</taxon>
    </lineage>
</organism>
<evidence type="ECO:0000313" key="4">
    <source>
        <dbReference type="Proteomes" id="UP000006281"/>
    </source>
</evidence>
<dbReference type="HOGENOM" id="CLU_163282_0_0_11"/>
<feature type="region of interest" description="Disordered" evidence="1">
    <location>
        <begin position="63"/>
        <end position="126"/>
    </location>
</feature>
<reference evidence="3 4" key="1">
    <citation type="journal article" date="2012" name="BMC Genomics">
        <title>Complete genome sequence of Saccharothrix espanaensis DSM 44229T and comparison to the other completely sequenced Pseudonocardiaceae.</title>
        <authorList>
            <person name="Strobel T."/>
            <person name="Al-Dilaimi A."/>
            <person name="Blom J."/>
            <person name="Gessner A."/>
            <person name="Kalinowski J."/>
            <person name="Luzhetska M."/>
            <person name="Puhler A."/>
            <person name="Szczepanowski R."/>
            <person name="Bechthold A."/>
            <person name="Ruckert C."/>
        </authorList>
    </citation>
    <scope>NUCLEOTIDE SEQUENCE [LARGE SCALE GENOMIC DNA]</scope>
    <source>
        <strain evidence="4">ATCC 51144 / DSM 44229 / JCM 9112 / NBRC 15066 / NRRL 15764</strain>
    </source>
</reference>
<feature type="compositionally biased region" description="Low complexity" evidence="1">
    <location>
        <begin position="74"/>
        <end position="96"/>
    </location>
</feature>